<reference evidence="1" key="2">
    <citation type="submission" date="2021-04" db="EMBL/GenBank/DDBJ databases">
        <authorList>
            <person name="Gilroy R."/>
        </authorList>
    </citation>
    <scope>NUCLEOTIDE SEQUENCE</scope>
    <source>
        <strain evidence="1">Gambia2-208</strain>
    </source>
</reference>
<dbReference type="Proteomes" id="UP000886851">
    <property type="component" value="Unassembled WGS sequence"/>
</dbReference>
<name>A0A9D1ZHP5_9BACE</name>
<comment type="caution">
    <text evidence="1">The sequence shown here is derived from an EMBL/GenBank/DDBJ whole genome shotgun (WGS) entry which is preliminary data.</text>
</comment>
<proteinExistence type="predicted"/>
<gene>
    <name evidence="1" type="ORF">H9824_03415</name>
</gene>
<accession>A0A9D1ZHP5</accession>
<reference evidence="1" key="1">
    <citation type="journal article" date="2021" name="PeerJ">
        <title>Extensive microbial diversity within the chicken gut microbiome revealed by metagenomics and culture.</title>
        <authorList>
            <person name="Gilroy R."/>
            <person name="Ravi A."/>
            <person name="Getino M."/>
            <person name="Pursley I."/>
            <person name="Horton D.L."/>
            <person name="Alikhan N.F."/>
            <person name="Baker D."/>
            <person name="Gharbi K."/>
            <person name="Hall N."/>
            <person name="Watson M."/>
            <person name="Adriaenssens E.M."/>
            <person name="Foster-Nyarko E."/>
            <person name="Jarju S."/>
            <person name="Secka A."/>
            <person name="Antonio M."/>
            <person name="Oren A."/>
            <person name="Chaudhuri R.R."/>
            <person name="La Ragione R."/>
            <person name="Hildebrand F."/>
            <person name="Pallen M.J."/>
        </authorList>
    </citation>
    <scope>NUCLEOTIDE SEQUENCE</scope>
    <source>
        <strain evidence="1">Gambia2-208</strain>
    </source>
</reference>
<protein>
    <submittedName>
        <fullName evidence="1">Uncharacterized protein</fullName>
    </submittedName>
</protein>
<dbReference type="AlphaFoldDB" id="A0A9D1ZHP5"/>
<dbReference type="EMBL" id="DXCV01000029">
    <property type="protein sequence ID" value="HIY87739.1"/>
    <property type="molecule type" value="Genomic_DNA"/>
</dbReference>
<evidence type="ECO:0000313" key="2">
    <source>
        <dbReference type="Proteomes" id="UP000886851"/>
    </source>
</evidence>
<evidence type="ECO:0000313" key="1">
    <source>
        <dbReference type="EMBL" id="HIY87739.1"/>
    </source>
</evidence>
<organism evidence="1 2">
    <name type="scientific">Candidatus Bacteroides pullicola</name>
    <dbReference type="NCBI Taxonomy" id="2838475"/>
    <lineage>
        <taxon>Bacteria</taxon>
        <taxon>Pseudomonadati</taxon>
        <taxon>Bacteroidota</taxon>
        <taxon>Bacteroidia</taxon>
        <taxon>Bacteroidales</taxon>
        <taxon>Bacteroidaceae</taxon>
        <taxon>Bacteroides</taxon>
    </lineage>
</organism>
<sequence length="192" mass="22732">MQEKYNTFFGIGKGEAFYDKRRHLNIIFLVCANYQLFATPVAVNELRHYVLNETTEVSASYIRNNILTVGEYNYLNMLRERYNIPINDFTTILSGIGLFSLNFKSPSKYSPKEEARLIIQMMIARNYMQPQKMEAFKIINTMIYNLGQNINLFKSLSTFHQYEKLLYEASSHYPHEKYMVEIEEYVLQRVNI</sequence>